<dbReference type="SUPFAM" id="SSF53383">
    <property type="entry name" value="PLP-dependent transferases"/>
    <property type="match status" value="1"/>
</dbReference>
<comment type="similarity">
    <text evidence="3 9">Belongs to the class-II pyridoxal-phosphate-dependent aminotransferase family. Histidinol-phosphate aminotransferase subfamily.</text>
</comment>
<name>A0ABT4LKK3_9PROT</name>
<evidence type="ECO:0000256" key="3">
    <source>
        <dbReference type="ARBA" id="ARBA00007970"/>
    </source>
</evidence>
<evidence type="ECO:0000256" key="8">
    <source>
        <dbReference type="ARBA" id="ARBA00047481"/>
    </source>
</evidence>
<gene>
    <name evidence="9 11" type="primary">hisC</name>
    <name evidence="11" type="ORF">O4H49_12665</name>
</gene>
<evidence type="ECO:0000256" key="9">
    <source>
        <dbReference type="HAMAP-Rule" id="MF_01023"/>
    </source>
</evidence>
<feature type="domain" description="Aminotransferase class I/classII large" evidence="10">
    <location>
        <begin position="29"/>
        <end position="353"/>
    </location>
</feature>
<keyword evidence="12" id="KW-1185">Reference proteome</keyword>
<dbReference type="PANTHER" id="PTHR43643">
    <property type="entry name" value="HISTIDINOL-PHOSPHATE AMINOTRANSFERASE 2"/>
    <property type="match status" value="1"/>
</dbReference>
<evidence type="ECO:0000256" key="6">
    <source>
        <dbReference type="ARBA" id="ARBA00022679"/>
    </source>
</evidence>
<dbReference type="InterPro" id="IPR005861">
    <property type="entry name" value="HisP_aminotrans"/>
</dbReference>
<dbReference type="InterPro" id="IPR050106">
    <property type="entry name" value="HistidinolP_aminotransfase"/>
</dbReference>
<comment type="pathway">
    <text evidence="2 9">Amino-acid biosynthesis; L-histidine biosynthesis; L-histidine from 5-phospho-alpha-D-ribose 1-diphosphate: step 7/9.</text>
</comment>
<dbReference type="Gene3D" id="3.90.1150.10">
    <property type="entry name" value="Aspartate Aminotransferase, domain 1"/>
    <property type="match status" value="1"/>
</dbReference>
<dbReference type="InterPro" id="IPR015421">
    <property type="entry name" value="PyrdxlP-dep_Trfase_major"/>
</dbReference>
<dbReference type="CDD" id="cd00609">
    <property type="entry name" value="AAT_like"/>
    <property type="match status" value="1"/>
</dbReference>
<keyword evidence="5 9" id="KW-0032">Aminotransferase</keyword>
<dbReference type="GO" id="GO:0004400">
    <property type="term" value="F:histidinol-phosphate transaminase activity"/>
    <property type="evidence" value="ECO:0007669"/>
    <property type="project" value="UniProtKB-EC"/>
</dbReference>
<dbReference type="InterPro" id="IPR015424">
    <property type="entry name" value="PyrdxlP-dep_Trfase"/>
</dbReference>
<dbReference type="PANTHER" id="PTHR43643:SF3">
    <property type="entry name" value="HISTIDINOL-PHOSPHATE AMINOTRANSFERASE"/>
    <property type="match status" value="1"/>
</dbReference>
<comment type="subunit">
    <text evidence="4 9">Homodimer.</text>
</comment>
<accession>A0ABT4LKK3</accession>
<dbReference type="RefSeq" id="WP_269423800.1">
    <property type="nucleotide sequence ID" value="NZ_JAPWGY010000004.1"/>
</dbReference>
<evidence type="ECO:0000256" key="4">
    <source>
        <dbReference type="ARBA" id="ARBA00011738"/>
    </source>
</evidence>
<dbReference type="Proteomes" id="UP001069802">
    <property type="component" value="Unassembled WGS sequence"/>
</dbReference>
<dbReference type="EMBL" id="JAPWGY010000004">
    <property type="protein sequence ID" value="MCZ4281635.1"/>
    <property type="molecule type" value="Genomic_DNA"/>
</dbReference>
<dbReference type="InterPro" id="IPR004839">
    <property type="entry name" value="Aminotransferase_I/II_large"/>
</dbReference>
<protein>
    <recommendedName>
        <fullName evidence="9">Histidinol-phosphate aminotransferase</fullName>
        <ecNumber evidence="9">2.6.1.9</ecNumber>
    </recommendedName>
    <alternativeName>
        <fullName evidence="9">Imidazole acetol-phosphate transaminase</fullName>
    </alternativeName>
</protein>
<dbReference type="HAMAP" id="MF_01023">
    <property type="entry name" value="HisC_aminotrans_2"/>
    <property type="match status" value="1"/>
</dbReference>
<dbReference type="Gene3D" id="3.40.640.10">
    <property type="entry name" value="Type I PLP-dependent aspartate aminotransferase-like (Major domain)"/>
    <property type="match status" value="1"/>
</dbReference>
<evidence type="ECO:0000313" key="12">
    <source>
        <dbReference type="Proteomes" id="UP001069802"/>
    </source>
</evidence>
<organism evidence="11 12">
    <name type="scientific">Kiloniella laminariae</name>
    <dbReference type="NCBI Taxonomy" id="454162"/>
    <lineage>
        <taxon>Bacteria</taxon>
        <taxon>Pseudomonadati</taxon>
        <taxon>Pseudomonadota</taxon>
        <taxon>Alphaproteobacteria</taxon>
        <taxon>Rhodospirillales</taxon>
        <taxon>Kiloniellaceae</taxon>
        <taxon>Kiloniella</taxon>
    </lineage>
</organism>
<keyword evidence="9" id="KW-0028">Amino-acid biosynthesis</keyword>
<evidence type="ECO:0000256" key="1">
    <source>
        <dbReference type="ARBA" id="ARBA00001933"/>
    </source>
</evidence>
<dbReference type="InterPro" id="IPR015422">
    <property type="entry name" value="PyrdxlP-dep_Trfase_small"/>
</dbReference>
<keyword evidence="9" id="KW-0368">Histidine biosynthesis</keyword>
<keyword evidence="7 9" id="KW-0663">Pyridoxal phosphate</keyword>
<dbReference type="NCBIfam" id="TIGR01141">
    <property type="entry name" value="hisC"/>
    <property type="match status" value="1"/>
</dbReference>
<reference evidence="11" key="1">
    <citation type="submission" date="2022-12" db="EMBL/GenBank/DDBJ databases">
        <title>Bacterial isolates from different developmental stages of Nematostella vectensis.</title>
        <authorList>
            <person name="Fraune S."/>
        </authorList>
    </citation>
    <scope>NUCLEOTIDE SEQUENCE</scope>
    <source>
        <strain evidence="11">G21630-S1</strain>
    </source>
</reference>
<evidence type="ECO:0000313" key="11">
    <source>
        <dbReference type="EMBL" id="MCZ4281635.1"/>
    </source>
</evidence>
<evidence type="ECO:0000256" key="5">
    <source>
        <dbReference type="ARBA" id="ARBA00022576"/>
    </source>
</evidence>
<sequence length="361" mass="39097">MALKPQPGIMDVSPYVGGESKVEGVDRICRLASNENPLGASDAAKTAYRGIVDNLHRYPDGGSYLLRNGIAEAEGLVAEQIVCGAGSDELLALLIRSYVGIGDEIVYNEHGFLMYPIGAKTAGAVPVKAAEKDLRIDVDAMLGAVTDKTKIMFLANPNNPTGSYITEKELRYLRENLNEDVLLVIDAAYCEYVDSPDYISGAEMVEEFGNVVMTRTFSKIHGLASLRLGWAYCPPEVADVLNRVRGPFNVSLAAQAAGVAAIKDKAHIERSRELNARLLGWFCQQVTELGLETRMSVANFVLLDFKAAEKAAAALEFLKQRGILVRGMGAYGLPGFLRISIGTDEEMRAVVENLTVFVNGS</sequence>
<evidence type="ECO:0000259" key="10">
    <source>
        <dbReference type="Pfam" id="PF00155"/>
    </source>
</evidence>
<proteinExistence type="inferred from homology"/>
<evidence type="ECO:0000256" key="2">
    <source>
        <dbReference type="ARBA" id="ARBA00005011"/>
    </source>
</evidence>
<feature type="modified residue" description="N6-(pyridoxal phosphate)lysine" evidence="9">
    <location>
        <position position="219"/>
    </location>
</feature>
<evidence type="ECO:0000256" key="7">
    <source>
        <dbReference type="ARBA" id="ARBA00022898"/>
    </source>
</evidence>
<comment type="caution">
    <text evidence="11">The sequence shown here is derived from an EMBL/GenBank/DDBJ whole genome shotgun (WGS) entry which is preliminary data.</text>
</comment>
<comment type="catalytic activity">
    <reaction evidence="8 9">
        <text>L-histidinol phosphate + 2-oxoglutarate = 3-(imidazol-4-yl)-2-oxopropyl phosphate + L-glutamate</text>
        <dbReference type="Rhea" id="RHEA:23744"/>
        <dbReference type="ChEBI" id="CHEBI:16810"/>
        <dbReference type="ChEBI" id="CHEBI:29985"/>
        <dbReference type="ChEBI" id="CHEBI:57766"/>
        <dbReference type="ChEBI" id="CHEBI:57980"/>
        <dbReference type="EC" id="2.6.1.9"/>
    </reaction>
</comment>
<keyword evidence="6 9" id="KW-0808">Transferase</keyword>
<comment type="cofactor">
    <cofactor evidence="1 9">
        <name>pyridoxal 5'-phosphate</name>
        <dbReference type="ChEBI" id="CHEBI:597326"/>
    </cofactor>
</comment>
<dbReference type="EC" id="2.6.1.9" evidence="9"/>
<dbReference type="Pfam" id="PF00155">
    <property type="entry name" value="Aminotran_1_2"/>
    <property type="match status" value="1"/>
</dbReference>